<keyword evidence="5" id="KW-0418">Kinase</keyword>
<dbReference type="PROSITE" id="PS50112">
    <property type="entry name" value="PAS"/>
    <property type="match status" value="2"/>
</dbReference>
<evidence type="ECO:0000259" key="8">
    <source>
        <dbReference type="PROSITE" id="PS50109"/>
    </source>
</evidence>
<comment type="catalytic activity">
    <reaction evidence="1">
        <text>ATP + protein L-histidine = ADP + protein N-phospho-L-histidine.</text>
        <dbReference type="EC" id="2.7.13.3"/>
    </reaction>
</comment>
<dbReference type="Gene3D" id="3.30.450.20">
    <property type="entry name" value="PAS domain"/>
    <property type="match status" value="2"/>
</dbReference>
<dbReference type="SMART" id="SM00091">
    <property type="entry name" value="PAS"/>
    <property type="match status" value="2"/>
</dbReference>
<name>A0ABN6DUL4_9BACT</name>
<reference evidence="12 13" key="1">
    <citation type="journal article" date="2016" name="C (Basel)">
        <title>Selective Growth of and Electricity Production by Marine Exoelectrogenic Bacteria in Self-Aggregated Hydrogel of Microbially Reduced Graphene Oxide.</title>
        <authorList>
            <person name="Yoshida N."/>
            <person name="Goto Y."/>
            <person name="Miyata Y."/>
        </authorList>
    </citation>
    <scope>NUCLEOTIDE SEQUENCE [LARGE SCALE GENOMIC DNA]</scope>
    <source>
        <strain evidence="12 13">NIT-T3</strain>
    </source>
</reference>
<dbReference type="Pfam" id="PF00072">
    <property type="entry name" value="Response_reg"/>
    <property type="match status" value="1"/>
</dbReference>
<evidence type="ECO:0000259" key="10">
    <source>
        <dbReference type="PROSITE" id="PS50112"/>
    </source>
</evidence>
<evidence type="ECO:0000256" key="1">
    <source>
        <dbReference type="ARBA" id="ARBA00000085"/>
    </source>
</evidence>
<evidence type="ECO:0000259" key="11">
    <source>
        <dbReference type="PROSITE" id="PS50113"/>
    </source>
</evidence>
<dbReference type="PANTHER" id="PTHR43047">
    <property type="entry name" value="TWO-COMPONENT HISTIDINE PROTEIN KINASE"/>
    <property type="match status" value="1"/>
</dbReference>
<dbReference type="CDD" id="cd00082">
    <property type="entry name" value="HisKA"/>
    <property type="match status" value="1"/>
</dbReference>
<dbReference type="Proteomes" id="UP001319827">
    <property type="component" value="Chromosome"/>
</dbReference>
<dbReference type="PROSITE" id="PS50110">
    <property type="entry name" value="RESPONSE_REGULATORY"/>
    <property type="match status" value="1"/>
</dbReference>
<keyword evidence="7" id="KW-0175">Coiled coil</keyword>
<dbReference type="PANTHER" id="PTHR43047:SF72">
    <property type="entry name" value="OSMOSENSING HISTIDINE PROTEIN KINASE SLN1"/>
    <property type="match status" value="1"/>
</dbReference>
<feature type="domain" description="PAS" evidence="10">
    <location>
        <begin position="304"/>
        <end position="349"/>
    </location>
</feature>
<dbReference type="Gene3D" id="3.30.565.10">
    <property type="entry name" value="Histidine kinase-like ATPase, C-terminal domain"/>
    <property type="match status" value="1"/>
</dbReference>
<dbReference type="Pfam" id="PF08448">
    <property type="entry name" value="PAS_4"/>
    <property type="match status" value="1"/>
</dbReference>
<evidence type="ECO:0000256" key="3">
    <source>
        <dbReference type="ARBA" id="ARBA00022553"/>
    </source>
</evidence>
<dbReference type="InterPro" id="IPR011006">
    <property type="entry name" value="CheY-like_superfamily"/>
</dbReference>
<keyword evidence="13" id="KW-1185">Reference proteome</keyword>
<dbReference type="Gene3D" id="3.40.50.2300">
    <property type="match status" value="1"/>
</dbReference>
<dbReference type="Pfam" id="PF00512">
    <property type="entry name" value="HisKA"/>
    <property type="match status" value="1"/>
</dbReference>
<evidence type="ECO:0000256" key="7">
    <source>
        <dbReference type="SAM" id="Coils"/>
    </source>
</evidence>
<dbReference type="InterPro" id="IPR035965">
    <property type="entry name" value="PAS-like_dom_sf"/>
</dbReference>
<organism evidence="12 13">
    <name type="scientific">Desulfuromonas versatilis</name>
    <dbReference type="NCBI Taxonomy" id="2802975"/>
    <lineage>
        <taxon>Bacteria</taxon>
        <taxon>Pseudomonadati</taxon>
        <taxon>Thermodesulfobacteriota</taxon>
        <taxon>Desulfuromonadia</taxon>
        <taxon>Desulfuromonadales</taxon>
        <taxon>Desulfuromonadaceae</taxon>
        <taxon>Desulfuromonas</taxon>
    </lineage>
</organism>
<feature type="coiled-coil region" evidence="7">
    <location>
        <begin position="284"/>
        <end position="311"/>
    </location>
</feature>
<dbReference type="PRINTS" id="PR00344">
    <property type="entry name" value="BCTRLSENSOR"/>
</dbReference>
<sequence>MSRKLALVVDDNADDRRLLKHYLEQRGYATLQAGNGEAALEAAQASPPDLIVSDALMPDMDGFQLLRRVRHSSRLKLTPFIFYSAVYTGQRDQELALSLGADAFIVKPKEPEAFWRELDAALARNHAARRAAAEELPDEESFLRKYSAIVARKVEEKVAELKRTQAELELGERKYRNIFNSITDVILVSDFTRRVIDANRPALDTLFGYSLEEVRGTSAQRFYAEEADFEAVGCFFIEASCPREPLEVLGLRKDGSTFAAEVRGLRLSDESGQELADITIWRDISERRRTAQELRQALAAAKESREQIDAILRSVADGLLVTDGENRLIMMNRPAEDLLGVSMEEAFQKPIGTVIRQSALQQHLAVLSGTSGETLLDLELTDKSRGEIRIIQAHTAPVQSRSAGKTGVITILRDVTRDREITRLKSEFISIAAHELRTPLASVMGFAELLLVQGEALDAEQRREFQNYIFEKACVLEKIIDDLLDLSRIESGRPLQLEKAPCDLRRTIEGLVGQYRKESARHRFELQLAEGPAVLDLDQGKIVQVLENLLSNAVKYSPRGGSIQVTGAPLEHHYQVRIADQGVGMTPEQLERVFDKFYRADTSDTAVPGLGLGMSIVKVIIEDHGGDIRVESQPGLGTQVTFRLPLGDNGSRGPG</sequence>
<dbReference type="Pfam" id="PF00989">
    <property type="entry name" value="PAS"/>
    <property type="match status" value="1"/>
</dbReference>
<reference evidence="12 13" key="2">
    <citation type="journal article" date="2021" name="Int. J. Syst. Evol. Microbiol.">
        <title>Isolation and Polyphasic Characterization of Desulfuromonas versatilis sp. Nov., an Electrogenic Bacteria Capable of Versatile Metabolism Isolated from a Graphene Oxide-Reducing Enrichment Culture.</title>
        <authorList>
            <person name="Xie L."/>
            <person name="Yoshida N."/>
            <person name="Ishii S."/>
            <person name="Meng L."/>
        </authorList>
    </citation>
    <scope>NUCLEOTIDE SEQUENCE [LARGE SCALE GENOMIC DNA]</scope>
    <source>
        <strain evidence="12 13">NIT-T3</strain>
    </source>
</reference>
<dbReference type="SUPFAM" id="SSF55785">
    <property type="entry name" value="PYP-like sensor domain (PAS domain)"/>
    <property type="match status" value="2"/>
</dbReference>
<feature type="modified residue" description="4-aspartylphosphate" evidence="6">
    <location>
        <position position="54"/>
    </location>
</feature>
<evidence type="ECO:0000256" key="6">
    <source>
        <dbReference type="PROSITE-ProRule" id="PRU00169"/>
    </source>
</evidence>
<dbReference type="InterPro" id="IPR003594">
    <property type="entry name" value="HATPase_dom"/>
</dbReference>
<dbReference type="SMART" id="SM00388">
    <property type="entry name" value="HisKA"/>
    <property type="match status" value="1"/>
</dbReference>
<dbReference type="InterPro" id="IPR004358">
    <property type="entry name" value="Sig_transdc_His_kin-like_C"/>
</dbReference>
<dbReference type="RefSeq" id="WP_221250900.1">
    <property type="nucleotide sequence ID" value="NZ_AP024355.1"/>
</dbReference>
<dbReference type="PROSITE" id="PS50113">
    <property type="entry name" value="PAC"/>
    <property type="match status" value="1"/>
</dbReference>
<feature type="domain" description="Histidine kinase" evidence="8">
    <location>
        <begin position="431"/>
        <end position="648"/>
    </location>
</feature>
<evidence type="ECO:0000256" key="2">
    <source>
        <dbReference type="ARBA" id="ARBA00012438"/>
    </source>
</evidence>
<dbReference type="InterPro" id="IPR005467">
    <property type="entry name" value="His_kinase_dom"/>
</dbReference>
<proteinExistence type="predicted"/>
<evidence type="ECO:0000313" key="12">
    <source>
        <dbReference type="EMBL" id="BCR03427.1"/>
    </source>
</evidence>
<dbReference type="InterPro" id="IPR003661">
    <property type="entry name" value="HisK_dim/P_dom"/>
</dbReference>
<dbReference type="CDD" id="cd00130">
    <property type="entry name" value="PAS"/>
    <property type="match status" value="2"/>
</dbReference>
<accession>A0ABN6DUL4</accession>
<evidence type="ECO:0000256" key="4">
    <source>
        <dbReference type="ARBA" id="ARBA00022679"/>
    </source>
</evidence>
<dbReference type="EMBL" id="AP024355">
    <property type="protein sequence ID" value="BCR03427.1"/>
    <property type="molecule type" value="Genomic_DNA"/>
</dbReference>
<protein>
    <recommendedName>
        <fullName evidence="2">histidine kinase</fullName>
        <ecNumber evidence="2">2.7.13.3</ecNumber>
    </recommendedName>
</protein>
<feature type="domain" description="PAS" evidence="10">
    <location>
        <begin position="171"/>
        <end position="218"/>
    </location>
</feature>
<evidence type="ECO:0000259" key="9">
    <source>
        <dbReference type="PROSITE" id="PS50110"/>
    </source>
</evidence>
<dbReference type="SUPFAM" id="SSF47384">
    <property type="entry name" value="Homodimeric domain of signal transducing histidine kinase"/>
    <property type="match status" value="1"/>
</dbReference>
<dbReference type="SUPFAM" id="SSF55874">
    <property type="entry name" value="ATPase domain of HSP90 chaperone/DNA topoisomerase II/histidine kinase"/>
    <property type="match status" value="1"/>
</dbReference>
<feature type="domain" description="PAC" evidence="11">
    <location>
        <begin position="244"/>
        <end position="296"/>
    </location>
</feature>
<evidence type="ECO:0000256" key="5">
    <source>
        <dbReference type="ARBA" id="ARBA00022777"/>
    </source>
</evidence>
<dbReference type="InterPro" id="IPR036097">
    <property type="entry name" value="HisK_dim/P_sf"/>
</dbReference>
<feature type="domain" description="Response regulatory" evidence="9">
    <location>
        <begin position="5"/>
        <end position="122"/>
    </location>
</feature>
<evidence type="ECO:0000313" key="13">
    <source>
        <dbReference type="Proteomes" id="UP001319827"/>
    </source>
</evidence>
<dbReference type="SUPFAM" id="SSF52172">
    <property type="entry name" value="CheY-like"/>
    <property type="match status" value="1"/>
</dbReference>
<keyword evidence="3 6" id="KW-0597">Phosphoprotein</keyword>
<dbReference type="InterPro" id="IPR000014">
    <property type="entry name" value="PAS"/>
</dbReference>
<dbReference type="PROSITE" id="PS50109">
    <property type="entry name" value="HIS_KIN"/>
    <property type="match status" value="1"/>
</dbReference>
<dbReference type="InterPro" id="IPR001789">
    <property type="entry name" value="Sig_transdc_resp-reg_receiver"/>
</dbReference>
<dbReference type="Gene3D" id="1.10.287.130">
    <property type="match status" value="1"/>
</dbReference>
<gene>
    <name evidence="12" type="ORF">DESUT3_04960</name>
</gene>
<dbReference type="Pfam" id="PF02518">
    <property type="entry name" value="HATPase_c"/>
    <property type="match status" value="1"/>
</dbReference>
<dbReference type="NCBIfam" id="TIGR00229">
    <property type="entry name" value="sensory_box"/>
    <property type="match status" value="2"/>
</dbReference>
<dbReference type="SMART" id="SM00387">
    <property type="entry name" value="HATPase_c"/>
    <property type="match status" value="1"/>
</dbReference>
<dbReference type="InterPro" id="IPR000700">
    <property type="entry name" value="PAS-assoc_C"/>
</dbReference>
<dbReference type="InterPro" id="IPR013656">
    <property type="entry name" value="PAS_4"/>
</dbReference>
<dbReference type="InterPro" id="IPR036890">
    <property type="entry name" value="HATPase_C_sf"/>
</dbReference>
<dbReference type="InterPro" id="IPR013767">
    <property type="entry name" value="PAS_fold"/>
</dbReference>
<dbReference type="CDD" id="cd00156">
    <property type="entry name" value="REC"/>
    <property type="match status" value="1"/>
</dbReference>
<dbReference type="CDD" id="cd00075">
    <property type="entry name" value="HATPase"/>
    <property type="match status" value="1"/>
</dbReference>
<keyword evidence="4" id="KW-0808">Transferase</keyword>
<dbReference type="EC" id="2.7.13.3" evidence="2"/>
<dbReference type="SMART" id="SM00448">
    <property type="entry name" value="REC"/>
    <property type="match status" value="1"/>
</dbReference>